<dbReference type="PROSITE" id="PS51257">
    <property type="entry name" value="PROKAR_LIPOPROTEIN"/>
    <property type="match status" value="1"/>
</dbReference>
<dbReference type="PANTHER" id="PTHR48020">
    <property type="entry name" value="PROTON MYO-INOSITOL COTRANSPORTER"/>
    <property type="match status" value="1"/>
</dbReference>
<dbReference type="Pfam" id="PF00083">
    <property type="entry name" value="Sugar_tr"/>
    <property type="match status" value="2"/>
</dbReference>
<proteinExistence type="inferred from homology"/>
<dbReference type="InterPro" id="IPR036259">
    <property type="entry name" value="MFS_trans_sf"/>
</dbReference>
<feature type="domain" description="Major facilitator superfamily (MFS) profile" evidence="8">
    <location>
        <begin position="23"/>
        <end position="417"/>
    </location>
</feature>
<comment type="caution">
    <text evidence="9">The sequence shown here is derived from an EMBL/GenBank/DDBJ whole genome shotgun (WGS) entry which is preliminary data.</text>
</comment>
<dbReference type="PROSITE" id="PS00217">
    <property type="entry name" value="SUGAR_TRANSPORT_2"/>
    <property type="match status" value="1"/>
</dbReference>
<name>A0ABD5E6P6_9ACTN</name>
<comment type="similarity">
    <text evidence="2">Belongs to the major facilitator superfamily. Sugar transporter (TC 2.A.1.1) family.</text>
</comment>
<evidence type="ECO:0000256" key="7">
    <source>
        <dbReference type="SAM" id="Phobius"/>
    </source>
</evidence>
<dbReference type="InterPro" id="IPR003663">
    <property type="entry name" value="Sugar/inositol_transpt"/>
</dbReference>
<feature type="transmembrane region" description="Helical" evidence="7">
    <location>
        <begin position="21"/>
        <end position="46"/>
    </location>
</feature>
<dbReference type="SUPFAM" id="SSF103473">
    <property type="entry name" value="MFS general substrate transporter"/>
    <property type="match status" value="1"/>
</dbReference>
<keyword evidence="5 7" id="KW-1133">Transmembrane helix</keyword>
<feature type="transmembrane region" description="Helical" evidence="7">
    <location>
        <begin position="231"/>
        <end position="253"/>
    </location>
</feature>
<dbReference type="InterPro" id="IPR020846">
    <property type="entry name" value="MFS_dom"/>
</dbReference>
<organism evidence="9 10">
    <name type="scientific">Streptomyces evansiae</name>
    <dbReference type="NCBI Taxonomy" id="3075535"/>
    <lineage>
        <taxon>Bacteria</taxon>
        <taxon>Bacillati</taxon>
        <taxon>Actinomycetota</taxon>
        <taxon>Actinomycetes</taxon>
        <taxon>Kitasatosporales</taxon>
        <taxon>Streptomycetaceae</taxon>
        <taxon>Streptomyces</taxon>
    </lineage>
</organism>
<dbReference type="PRINTS" id="PR00171">
    <property type="entry name" value="SUGRTRNSPORT"/>
</dbReference>
<dbReference type="PROSITE" id="PS00216">
    <property type="entry name" value="SUGAR_TRANSPORT_1"/>
    <property type="match status" value="2"/>
</dbReference>
<dbReference type="InterPro" id="IPR005828">
    <property type="entry name" value="MFS_sugar_transport-like"/>
</dbReference>
<dbReference type="RefSeq" id="WP_093852679.1">
    <property type="nucleotide sequence ID" value="NZ_JAVRER010000019.1"/>
</dbReference>
<evidence type="ECO:0000313" key="9">
    <source>
        <dbReference type="EMBL" id="MDT0416681.1"/>
    </source>
</evidence>
<dbReference type="PROSITE" id="PS50850">
    <property type="entry name" value="MFS"/>
    <property type="match status" value="1"/>
</dbReference>
<dbReference type="Gene3D" id="1.20.1250.20">
    <property type="entry name" value="MFS general substrate transporter like domains"/>
    <property type="match status" value="2"/>
</dbReference>
<keyword evidence="6 7" id="KW-0472">Membrane</keyword>
<evidence type="ECO:0000256" key="5">
    <source>
        <dbReference type="ARBA" id="ARBA00022989"/>
    </source>
</evidence>
<feature type="transmembrane region" description="Helical" evidence="7">
    <location>
        <begin position="268"/>
        <end position="287"/>
    </location>
</feature>
<dbReference type="InterPro" id="IPR005829">
    <property type="entry name" value="Sugar_transporter_CS"/>
</dbReference>
<feature type="transmembrane region" description="Helical" evidence="7">
    <location>
        <begin position="299"/>
        <end position="319"/>
    </location>
</feature>
<dbReference type="CDD" id="cd17315">
    <property type="entry name" value="MFS_GLUT_like"/>
    <property type="match status" value="1"/>
</dbReference>
<reference evidence="10" key="1">
    <citation type="submission" date="2023-07" db="EMBL/GenBank/DDBJ databases">
        <title>30 novel species of actinomycetes from the DSMZ collection.</title>
        <authorList>
            <person name="Nouioui I."/>
        </authorList>
    </citation>
    <scope>NUCLEOTIDE SEQUENCE [LARGE SCALE GENOMIC DNA]</scope>
    <source>
        <strain evidence="10">DSM 41982</strain>
    </source>
</reference>
<feature type="transmembrane region" description="Helical" evidence="7">
    <location>
        <begin position="325"/>
        <end position="350"/>
    </location>
</feature>
<feature type="transmembrane region" description="Helical" evidence="7">
    <location>
        <begin position="114"/>
        <end position="135"/>
    </location>
</feature>
<evidence type="ECO:0000313" key="10">
    <source>
        <dbReference type="Proteomes" id="UP001183607"/>
    </source>
</evidence>
<evidence type="ECO:0000259" key="8">
    <source>
        <dbReference type="PROSITE" id="PS50850"/>
    </source>
</evidence>
<feature type="transmembrane region" description="Helical" evidence="7">
    <location>
        <begin position="89"/>
        <end position="108"/>
    </location>
</feature>
<feature type="transmembrane region" description="Helical" evidence="7">
    <location>
        <begin position="362"/>
        <end position="383"/>
    </location>
</feature>
<feature type="transmembrane region" description="Helical" evidence="7">
    <location>
        <begin position="175"/>
        <end position="196"/>
    </location>
</feature>
<dbReference type="Proteomes" id="UP001183607">
    <property type="component" value="Unassembled WGS sequence"/>
</dbReference>
<comment type="subcellular location">
    <subcellularLocation>
        <location evidence="1">Cell membrane</location>
        <topology evidence="1">Multi-pass membrane protein</topology>
    </subcellularLocation>
</comment>
<dbReference type="GO" id="GO:0005886">
    <property type="term" value="C:plasma membrane"/>
    <property type="evidence" value="ECO:0007669"/>
    <property type="project" value="UniProtKB-SubCell"/>
</dbReference>
<feature type="transmembrane region" description="Helical" evidence="7">
    <location>
        <begin position="147"/>
        <end position="169"/>
    </location>
</feature>
<keyword evidence="3" id="KW-0813">Transport</keyword>
<gene>
    <name evidence="9" type="ORF">RM574_14400</name>
</gene>
<dbReference type="PANTHER" id="PTHR48020:SF12">
    <property type="entry name" value="PROTON MYO-INOSITOL COTRANSPORTER"/>
    <property type="match status" value="1"/>
</dbReference>
<dbReference type="InterPro" id="IPR050814">
    <property type="entry name" value="Myo-inositol_Transporter"/>
</dbReference>
<accession>A0ABD5E6P6</accession>
<feature type="transmembrane region" description="Helical" evidence="7">
    <location>
        <begin position="58"/>
        <end position="77"/>
    </location>
</feature>
<evidence type="ECO:0000256" key="1">
    <source>
        <dbReference type="ARBA" id="ARBA00004651"/>
    </source>
</evidence>
<evidence type="ECO:0000256" key="2">
    <source>
        <dbReference type="ARBA" id="ARBA00010992"/>
    </source>
</evidence>
<protein>
    <submittedName>
        <fullName evidence="9">Sugar porter family MFS transporter</fullName>
    </submittedName>
</protein>
<evidence type="ECO:0000256" key="4">
    <source>
        <dbReference type="ARBA" id="ARBA00022692"/>
    </source>
</evidence>
<evidence type="ECO:0000256" key="6">
    <source>
        <dbReference type="ARBA" id="ARBA00023136"/>
    </source>
</evidence>
<sequence>MARPHTSPSAPRAEPTSARRLLSGAIAALACLLYGYCSGVVAGAQLYVSRDFSLGTTAQGAVVSVFLLGAAAGALGAGRVSDRYGRRPALLLSALLFGAGLALAAFAPGLPLLLVGRVVQGLAAGLASAVVPVYLSEISTDRVRGRMGTLNQFMVTVGLLVSYLVALAYSSGGEWRWMFGAGLAGVALFLLALPLLPESPAWRARGDGTARKMPGPRVALRVLTARGVRPALLVGGGLCLLQQFCGINAVLYFAPTIIRSTGLGASNAILYSVYIGALNVVMTMVAVELVDRWGRRPLMLLSVGLMFVALVPLGVSFMWDVPAHSLVALLCLLAYVAAFAIGLGPIVWLLLAEIFPPERRALGTAVCTTVNWLANFVVNQFFLTLVGALGQGETFWLFAGVCLLGLGFVWHRLPETRGRDDATIAAALGTGTVR</sequence>
<dbReference type="EMBL" id="JAVRER010000019">
    <property type="protein sequence ID" value="MDT0416681.1"/>
    <property type="molecule type" value="Genomic_DNA"/>
</dbReference>
<keyword evidence="4 7" id="KW-0812">Transmembrane</keyword>
<dbReference type="AlphaFoldDB" id="A0ABD5E6P6"/>
<feature type="transmembrane region" description="Helical" evidence="7">
    <location>
        <begin position="395"/>
        <end position="413"/>
    </location>
</feature>
<evidence type="ECO:0000256" key="3">
    <source>
        <dbReference type="ARBA" id="ARBA00022448"/>
    </source>
</evidence>